<proteinExistence type="inferred from homology"/>
<dbReference type="InterPro" id="IPR036788">
    <property type="entry name" value="T_IF-3_C_sf"/>
</dbReference>
<dbReference type="Proteomes" id="UP000316095">
    <property type="component" value="Unassembled WGS sequence"/>
</dbReference>
<dbReference type="Pfam" id="PF00707">
    <property type="entry name" value="IF3_C"/>
    <property type="match status" value="1"/>
</dbReference>
<comment type="function">
    <text evidence="4 6">IF-3 binds to the 30S ribosomal subunit and shifts the equilibrium between 70S ribosomes and their 50S and 30S subunits in favor of the free subunits, thus enhancing the availability of 30S subunits on which protein synthesis initiation begins.</text>
</comment>
<keyword evidence="10" id="KW-1185">Reference proteome</keyword>
<dbReference type="InterPro" id="IPR019815">
    <property type="entry name" value="Translation_initiation_fac_3_C"/>
</dbReference>
<dbReference type="Pfam" id="PF05198">
    <property type="entry name" value="IF3_N"/>
    <property type="match status" value="1"/>
</dbReference>
<dbReference type="EMBL" id="SJPG01000001">
    <property type="protein sequence ID" value="TWT61935.1"/>
    <property type="molecule type" value="Genomic_DNA"/>
</dbReference>
<evidence type="ECO:0000313" key="10">
    <source>
        <dbReference type="Proteomes" id="UP000316095"/>
    </source>
</evidence>
<keyword evidence="3 4" id="KW-0648">Protein biosynthesis</keyword>
<comment type="similarity">
    <text evidence="1 4 6">Belongs to the IF-3 family.</text>
</comment>
<keyword evidence="4" id="KW-0963">Cytoplasm</keyword>
<dbReference type="FunFam" id="3.30.110.10:FF:000001">
    <property type="entry name" value="Translation initiation factor IF-3"/>
    <property type="match status" value="1"/>
</dbReference>
<feature type="domain" description="Translation initiation factor 3 N-terminal" evidence="8">
    <location>
        <begin position="23"/>
        <end position="91"/>
    </location>
</feature>
<dbReference type="InterPro" id="IPR019814">
    <property type="entry name" value="Translation_initiation_fac_3_N"/>
</dbReference>
<dbReference type="NCBIfam" id="TIGR00168">
    <property type="entry name" value="infC"/>
    <property type="match status" value="1"/>
</dbReference>
<dbReference type="GO" id="GO:0032790">
    <property type="term" value="P:ribosome disassembly"/>
    <property type="evidence" value="ECO:0007669"/>
    <property type="project" value="TreeGrafter"/>
</dbReference>
<dbReference type="Gene3D" id="3.10.20.80">
    <property type="entry name" value="Translation initiation factor 3 (IF-3), N-terminal domain"/>
    <property type="match status" value="1"/>
</dbReference>
<dbReference type="AlphaFoldDB" id="A0A5C5XIF4"/>
<comment type="caution">
    <text evidence="9">The sequence shown here is derived from an EMBL/GenBank/DDBJ whole genome shotgun (WGS) entry which is preliminary data.</text>
</comment>
<dbReference type="SUPFAM" id="SSF55200">
    <property type="entry name" value="Translation initiation factor IF3, C-terminal domain"/>
    <property type="match status" value="1"/>
</dbReference>
<sequence>MALKTRGKFLRYKEQKIETTHRVNDQIRITPIRVVNFDGEMLGVIETSEAQTVATENGLDLVEVAPNEKPPVCRIMDYGKFKYEQKKKLSKNTKQHQTQLKEIRLRPKIGEHDIDFKMKKARDFLLHHDKVKLTVMFKGRENAHHERGRDILESIAKSLDDIAKLEKMPGMDGGRSMTAILTPR</sequence>
<dbReference type="RefSeq" id="WP_242631304.1">
    <property type="nucleotide sequence ID" value="NZ_SJPG01000001.1"/>
</dbReference>
<comment type="subcellular location">
    <subcellularLocation>
        <location evidence="4 6">Cytoplasm</location>
    </subcellularLocation>
</comment>
<evidence type="ECO:0000259" key="8">
    <source>
        <dbReference type="Pfam" id="PF05198"/>
    </source>
</evidence>
<keyword evidence="2 4" id="KW-0396">Initiation factor</keyword>
<comment type="subunit">
    <text evidence="4 6">Monomer.</text>
</comment>
<evidence type="ECO:0000256" key="5">
    <source>
        <dbReference type="NCBIfam" id="TIGR00168"/>
    </source>
</evidence>
<dbReference type="Gene3D" id="3.30.110.10">
    <property type="entry name" value="Translation initiation factor 3 (IF-3), C-terminal domain"/>
    <property type="match status" value="1"/>
</dbReference>
<gene>
    <name evidence="4 9" type="primary">infC</name>
    <name evidence="9" type="ORF">Pan54_26720</name>
</gene>
<dbReference type="GO" id="GO:0003743">
    <property type="term" value="F:translation initiation factor activity"/>
    <property type="evidence" value="ECO:0007669"/>
    <property type="project" value="UniProtKB-UniRule"/>
</dbReference>
<organism evidence="9 10">
    <name type="scientific">Rubinisphaera italica</name>
    <dbReference type="NCBI Taxonomy" id="2527969"/>
    <lineage>
        <taxon>Bacteria</taxon>
        <taxon>Pseudomonadati</taxon>
        <taxon>Planctomycetota</taxon>
        <taxon>Planctomycetia</taxon>
        <taxon>Planctomycetales</taxon>
        <taxon>Planctomycetaceae</taxon>
        <taxon>Rubinisphaera</taxon>
    </lineage>
</organism>
<name>A0A5C5XIF4_9PLAN</name>
<evidence type="ECO:0000256" key="1">
    <source>
        <dbReference type="ARBA" id="ARBA00005439"/>
    </source>
</evidence>
<dbReference type="HAMAP" id="MF_00080">
    <property type="entry name" value="IF_3"/>
    <property type="match status" value="1"/>
</dbReference>
<protein>
    <recommendedName>
        <fullName evidence="4 5">Translation initiation factor IF-3</fullName>
    </recommendedName>
</protein>
<dbReference type="InterPro" id="IPR001288">
    <property type="entry name" value="Translation_initiation_fac_3"/>
</dbReference>
<dbReference type="InterPro" id="IPR019813">
    <property type="entry name" value="Translation_initiation_fac3_CS"/>
</dbReference>
<dbReference type="GO" id="GO:0005829">
    <property type="term" value="C:cytosol"/>
    <property type="evidence" value="ECO:0007669"/>
    <property type="project" value="TreeGrafter"/>
</dbReference>
<evidence type="ECO:0000256" key="2">
    <source>
        <dbReference type="ARBA" id="ARBA00022540"/>
    </source>
</evidence>
<dbReference type="PANTHER" id="PTHR10938:SF0">
    <property type="entry name" value="TRANSLATION INITIATION FACTOR IF-3, MITOCHONDRIAL"/>
    <property type="match status" value="1"/>
</dbReference>
<dbReference type="SUPFAM" id="SSF54364">
    <property type="entry name" value="Translation initiation factor IF3, N-terminal domain"/>
    <property type="match status" value="1"/>
</dbReference>
<dbReference type="PROSITE" id="PS00938">
    <property type="entry name" value="IF3"/>
    <property type="match status" value="1"/>
</dbReference>
<reference evidence="9 10" key="1">
    <citation type="submission" date="2019-02" db="EMBL/GenBank/DDBJ databases">
        <title>Deep-cultivation of Planctomycetes and their phenomic and genomic characterization uncovers novel biology.</title>
        <authorList>
            <person name="Wiegand S."/>
            <person name="Jogler M."/>
            <person name="Boedeker C."/>
            <person name="Pinto D."/>
            <person name="Vollmers J."/>
            <person name="Rivas-Marin E."/>
            <person name="Kohn T."/>
            <person name="Peeters S.H."/>
            <person name="Heuer A."/>
            <person name="Rast P."/>
            <person name="Oberbeckmann S."/>
            <person name="Bunk B."/>
            <person name="Jeske O."/>
            <person name="Meyerdierks A."/>
            <person name="Storesund J.E."/>
            <person name="Kallscheuer N."/>
            <person name="Luecker S."/>
            <person name="Lage O.M."/>
            <person name="Pohl T."/>
            <person name="Merkel B.J."/>
            <person name="Hornburger P."/>
            <person name="Mueller R.-W."/>
            <person name="Bruemmer F."/>
            <person name="Labrenz M."/>
            <person name="Spormann A.M."/>
            <person name="Op Den Camp H."/>
            <person name="Overmann J."/>
            <person name="Amann R."/>
            <person name="Jetten M.S.M."/>
            <person name="Mascher T."/>
            <person name="Medema M.H."/>
            <person name="Devos D.P."/>
            <person name="Kaster A.-K."/>
            <person name="Ovreas L."/>
            <person name="Rohde M."/>
            <person name="Galperin M.Y."/>
            <person name="Jogler C."/>
        </authorList>
    </citation>
    <scope>NUCLEOTIDE SEQUENCE [LARGE SCALE GENOMIC DNA]</scope>
    <source>
        <strain evidence="9 10">Pan54</strain>
    </source>
</reference>
<evidence type="ECO:0000259" key="7">
    <source>
        <dbReference type="Pfam" id="PF00707"/>
    </source>
</evidence>
<dbReference type="GO" id="GO:0043022">
    <property type="term" value="F:ribosome binding"/>
    <property type="evidence" value="ECO:0007669"/>
    <property type="project" value="UniProtKB-ARBA"/>
</dbReference>
<dbReference type="GO" id="GO:0016020">
    <property type="term" value="C:membrane"/>
    <property type="evidence" value="ECO:0007669"/>
    <property type="project" value="TreeGrafter"/>
</dbReference>
<dbReference type="FunFam" id="3.10.20.80:FF:000001">
    <property type="entry name" value="Translation initiation factor IF-3"/>
    <property type="match status" value="1"/>
</dbReference>
<evidence type="ECO:0000256" key="6">
    <source>
        <dbReference type="RuleBase" id="RU000646"/>
    </source>
</evidence>
<feature type="domain" description="Translation initiation factor 3 C-terminal" evidence="7">
    <location>
        <begin position="99"/>
        <end position="183"/>
    </location>
</feature>
<accession>A0A5C5XIF4</accession>
<evidence type="ECO:0000313" key="9">
    <source>
        <dbReference type="EMBL" id="TWT61935.1"/>
    </source>
</evidence>
<evidence type="ECO:0000256" key="3">
    <source>
        <dbReference type="ARBA" id="ARBA00022917"/>
    </source>
</evidence>
<evidence type="ECO:0000256" key="4">
    <source>
        <dbReference type="HAMAP-Rule" id="MF_00080"/>
    </source>
</evidence>
<dbReference type="InterPro" id="IPR036787">
    <property type="entry name" value="T_IF-3_N_sf"/>
</dbReference>
<dbReference type="PANTHER" id="PTHR10938">
    <property type="entry name" value="TRANSLATION INITIATION FACTOR IF-3"/>
    <property type="match status" value="1"/>
</dbReference>